<name>A0ABQ9HGB4_9NEOP</name>
<sequence length="304" mass="33696">MAWWSLLEIAAWLTVALCAFLWYSFTYWKRRGMPYVIMNVPMGIVWDVICQRKSYPEAYQGPYTLSDQPVVGFFELLKPVLMIRDLDLIKEILVREFPSFHDRGLFIDEKVDPLSANLFFLKGSRWRSLRAKLTPTFTSGKVKAMLPAVAECGDELCTLLLRSSRCDAAAAVEVKDAVARFTTDVIATCAFGVEGGSLADPNAEVRHWGVRCFEPTLEVILRNLLSFVLPGVASFLGIRTTPSGVTEFFSQLVEETVAARQANDVSRPDFLQLLIQLKNTPLSTAADDDASEAGGGGWGGVGRK</sequence>
<proteinExistence type="inferred from homology"/>
<keyword evidence="6" id="KW-0479">Metal-binding</keyword>
<dbReference type="PRINTS" id="PR00464">
    <property type="entry name" value="EP450II"/>
</dbReference>
<dbReference type="SUPFAM" id="SSF48264">
    <property type="entry name" value="Cytochrome P450"/>
    <property type="match status" value="1"/>
</dbReference>
<evidence type="ECO:0000256" key="5">
    <source>
        <dbReference type="ARBA" id="ARBA00022617"/>
    </source>
</evidence>
<feature type="transmembrane region" description="Helical" evidence="14">
    <location>
        <begin position="6"/>
        <end position="25"/>
    </location>
</feature>
<comment type="caution">
    <text evidence="15">The sequence shown here is derived from an EMBL/GenBank/DDBJ whole genome shotgun (WGS) entry which is preliminary data.</text>
</comment>
<protein>
    <recommendedName>
        <fullName evidence="17">Cytochrome P450</fullName>
    </recommendedName>
</protein>
<evidence type="ECO:0000256" key="12">
    <source>
        <dbReference type="ARBA" id="ARBA00023136"/>
    </source>
</evidence>
<feature type="region of interest" description="Disordered" evidence="13">
    <location>
        <begin position="285"/>
        <end position="304"/>
    </location>
</feature>
<evidence type="ECO:0000256" key="9">
    <source>
        <dbReference type="ARBA" id="ARBA00023002"/>
    </source>
</evidence>
<evidence type="ECO:0000256" key="14">
    <source>
        <dbReference type="SAM" id="Phobius"/>
    </source>
</evidence>
<evidence type="ECO:0008006" key="17">
    <source>
        <dbReference type="Google" id="ProtNLM"/>
    </source>
</evidence>
<evidence type="ECO:0000256" key="11">
    <source>
        <dbReference type="ARBA" id="ARBA00023033"/>
    </source>
</evidence>
<keyword evidence="12 14" id="KW-0472">Membrane</keyword>
<evidence type="ECO:0000256" key="7">
    <source>
        <dbReference type="ARBA" id="ARBA00022824"/>
    </source>
</evidence>
<dbReference type="PANTHER" id="PTHR24292:SF100">
    <property type="entry name" value="CYTOCHROME P450 6A16, ISOFORM B-RELATED"/>
    <property type="match status" value="1"/>
</dbReference>
<evidence type="ECO:0000313" key="16">
    <source>
        <dbReference type="Proteomes" id="UP001159363"/>
    </source>
</evidence>
<dbReference type="EMBL" id="JARBHB010000005">
    <property type="protein sequence ID" value="KAJ8883270.1"/>
    <property type="molecule type" value="Genomic_DNA"/>
</dbReference>
<keyword evidence="10" id="KW-0408">Iron</keyword>
<dbReference type="Proteomes" id="UP001159363">
    <property type="component" value="Chromosome 4"/>
</dbReference>
<keyword evidence="7" id="KW-0256">Endoplasmic reticulum</keyword>
<evidence type="ECO:0000256" key="4">
    <source>
        <dbReference type="ARBA" id="ARBA00010617"/>
    </source>
</evidence>
<dbReference type="InterPro" id="IPR050476">
    <property type="entry name" value="Insect_CytP450_Detox"/>
</dbReference>
<evidence type="ECO:0000256" key="6">
    <source>
        <dbReference type="ARBA" id="ARBA00022723"/>
    </source>
</evidence>
<comment type="cofactor">
    <cofactor evidence="1">
        <name>heme</name>
        <dbReference type="ChEBI" id="CHEBI:30413"/>
    </cofactor>
</comment>
<keyword evidence="5" id="KW-0349">Heme</keyword>
<keyword evidence="11" id="KW-0503">Monooxygenase</keyword>
<accession>A0ABQ9HGB4</accession>
<reference evidence="15 16" key="1">
    <citation type="submission" date="2023-02" db="EMBL/GenBank/DDBJ databases">
        <title>LHISI_Scaffold_Assembly.</title>
        <authorList>
            <person name="Stuart O.P."/>
            <person name="Cleave R."/>
            <person name="Magrath M.J.L."/>
            <person name="Mikheyev A.S."/>
        </authorList>
    </citation>
    <scope>NUCLEOTIDE SEQUENCE [LARGE SCALE GENOMIC DNA]</scope>
    <source>
        <strain evidence="15">Daus_M_001</strain>
        <tissue evidence="15">Leg muscle</tissue>
    </source>
</reference>
<keyword evidence="8" id="KW-0492">Microsome</keyword>
<evidence type="ECO:0000256" key="10">
    <source>
        <dbReference type="ARBA" id="ARBA00023004"/>
    </source>
</evidence>
<keyword evidence="16" id="KW-1185">Reference proteome</keyword>
<comment type="subcellular location">
    <subcellularLocation>
        <location evidence="3">Endoplasmic reticulum membrane</location>
        <topology evidence="3">Peripheral membrane protein</topology>
    </subcellularLocation>
    <subcellularLocation>
        <location evidence="2">Microsome membrane</location>
        <topology evidence="2">Peripheral membrane protein</topology>
    </subcellularLocation>
</comment>
<evidence type="ECO:0000256" key="2">
    <source>
        <dbReference type="ARBA" id="ARBA00004174"/>
    </source>
</evidence>
<dbReference type="PANTHER" id="PTHR24292">
    <property type="entry name" value="CYTOCHROME P450"/>
    <property type="match status" value="1"/>
</dbReference>
<evidence type="ECO:0000256" key="13">
    <source>
        <dbReference type="SAM" id="MobiDB-lite"/>
    </source>
</evidence>
<evidence type="ECO:0000256" key="1">
    <source>
        <dbReference type="ARBA" id="ARBA00001971"/>
    </source>
</evidence>
<evidence type="ECO:0000313" key="15">
    <source>
        <dbReference type="EMBL" id="KAJ8883270.1"/>
    </source>
</evidence>
<keyword evidence="9" id="KW-0560">Oxidoreductase</keyword>
<evidence type="ECO:0000256" key="3">
    <source>
        <dbReference type="ARBA" id="ARBA00004406"/>
    </source>
</evidence>
<gene>
    <name evidence="15" type="ORF">PR048_015112</name>
</gene>
<feature type="compositionally biased region" description="Gly residues" evidence="13">
    <location>
        <begin position="293"/>
        <end position="304"/>
    </location>
</feature>
<comment type="similarity">
    <text evidence="4">Belongs to the cytochrome P450 family.</text>
</comment>
<dbReference type="Pfam" id="PF00067">
    <property type="entry name" value="p450"/>
    <property type="match status" value="1"/>
</dbReference>
<keyword evidence="14" id="KW-1133">Transmembrane helix</keyword>
<dbReference type="InterPro" id="IPR002402">
    <property type="entry name" value="Cyt_P450_E_grp-II"/>
</dbReference>
<dbReference type="InterPro" id="IPR036396">
    <property type="entry name" value="Cyt_P450_sf"/>
</dbReference>
<keyword evidence="14" id="KW-0812">Transmembrane</keyword>
<organism evidence="15 16">
    <name type="scientific">Dryococelus australis</name>
    <dbReference type="NCBI Taxonomy" id="614101"/>
    <lineage>
        <taxon>Eukaryota</taxon>
        <taxon>Metazoa</taxon>
        <taxon>Ecdysozoa</taxon>
        <taxon>Arthropoda</taxon>
        <taxon>Hexapoda</taxon>
        <taxon>Insecta</taxon>
        <taxon>Pterygota</taxon>
        <taxon>Neoptera</taxon>
        <taxon>Polyneoptera</taxon>
        <taxon>Phasmatodea</taxon>
        <taxon>Verophasmatodea</taxon>
        <taxon>Anareolatae</taxon>
        <taxon>Phasmatidae</taxon>
        <taxon>Eurycanthinae</taxon>
        <taxon>Dryococelus</taxon>
    </lineage>
</organism>
<evidence type="ECO:0000256" key="8">
    <source>
        <dbReference type="ARBA" id="ARBA00022848"/>
    </source>
</evidence>
<dbReference type="InterPro" id="IPR001128">
    <property type="entry name" value="Cyt_P450"/>
</dbReference>
<dbReference type="Gene3D" id="1.10.630.10">
    <property type="entry name" value="Cytochrome P450"/>
    <property type="match status" value="1"/>
</dbReference>